<dbReference type="Proteomes" id="UP000054771">
    <property type="component" value="Unassembled WGS sequence"/>
</dbReference>
<evidence type="ECO:0000256" key="4">
    <source>
        <dbReference type="ARBA" id="ARBA00023128"/>
    </source>
</evidence>
<name>A0A0U5FVQ5_ASPCI</name>
<evidence type="ECO:0000259" key="8">
    <source>
        <dbReference type="Pfam" id="PF10502"/>
    </source>
</evidence>
<dbReference type="InterPro" id="IPR019758">
    <property type="entry name" value="Pept_S26A_signal_pept_1_CS"/>
</dbReference>
<keyword evidence="2" id="KW-0999">Mitochondrion inner membrane</keyword>
<feature type="active site" evidence="7">
    <location>
        <position position="48"/>
    </location>
</feature>
<dbReference type="OMA" id="LCKGPSM"/>
<dbReference type="GO" id="GO:0004252">
    <property type="term" value="F:serine-type endopeptidase activity"/>
    <property type="evidence" value="ECO:0007669"/>
    <property type="project" value="InterPro"/>
</dbReference>
<dbReference type="OrthoDB" id="308440at2759"/>
<evidence type="ECO:0000313" key="9">
    <source>
        <dbReference type="EMBL" id="CEL03382.1"/>
    </source>
</evidence>
<accession>A0A0U5FVQ5</accession>
<protein>
    <recommendedName>
        <fullName evidence="8">Peptidase S26 domain-containing protein</fullName>
    </recommendedName>
</protein>
<dbReference type="FunFam" id="2.10.109.10:FF:000015">
    <property type="entry name" value="Mitochondrial inner membrane protease subunit 1"/>
    <property type="match status" value="1"/>
</dbReference>
<dbReference type="GO" id="GO:0042720">
    <property type="term" value="C:mitochondrial inner membrane peptidase complex"/>
    <property type="evidence" value="ECO:0007669"/>
    <property type="project" value="TreeGrafter"/>
</dbReference>
<dbReference type="CDD" id="cd06530">
    <property type="entry name" value="S26_SPase_I"/>
    <property type="match status" value="1"/>
</dbReference>
<keyword evidence="10" id="KW-1185">Reference proteome</keyword>
<dbReference type="EMBL" id="CDMC01000003">
    <property type="protein sequence ID" value="CEL03382.1"/>
    <property type="molecule type" value="Genomic_DNA"/>
</dbReference>
<dbReference type="GO" id="GO:0006465">
    <property type="term" value="P:signal peptide processing"/>
    <property type="evidence" value="ECO:0007669"/>
    <property type="project" value="InterPro"/>
</dbReference>
<sequence>MDHAFRTLLRTATPRSIAALARDALGLFCGITLLWENYITLELSSGPSMYPTINTRGDYLLTLKNYKHGRGIEVGDVIRFHHPYFLGLHGGKRVLGLPGDFVSREDPLDGGVGGRGEVIRVPEGHVYVVGDNLPWSRDSRTFGPLPMGLINGKIVAKVTPPFGVKWIENTLKPIGENMG</sequence>
<comment type="subcellular location">
    <subcellularLocation>
        <location evidence="1">Mitochondrion inner membrane</location>
    </subcellularLocation>
</comment>
<feature type="domain" description="Peptidase S26" evidence="8">
    <location>
        <begin position="120"/>
        <end position="156"/>
    </location>
</feature>
<feature type="domain" description="Peptidase S26" evidence="8">
    <location>
        <begin position="33"/>
        <end position="106"/>
    </location>
</feature>
<dbReference type="InterPro" id="IPR000223">
    <property type="entry name" value="Pept_S26A_signal_pept_1"/>
</dbReference>
<evidence type="ECO:0000256" key="3">
    <source>
        <dbReference type="ARBA" id="ARBA00022801"/>
    </source>
</evidence>
<dbReference type="InterPro" id="IPR052064">
    <property type="entry name" value="Mito_IMP1_subunit"/>
</dbReference>
<keyword evidence="4" id="KW-0496">Mitochondrion</keyword>
<dbReference type="SUPFAM" id="SSF51306">
    <property type="entry name" value="LexA/Signal peptidase"/>
    <property type="match status" value="1"/>
</dbReference>
<dbReference type="PANTHER" id="PTHR12383:SF16">
    <property type="entry name" value="MITOCHONDRIAL INNER MEMBRANE PROTEASE SUBUNIT 1"/>
    <property type="match status" value="1"/>
</dbReference>
<dbReference type="InterPro" id="IPR036286">
    <property type="entry name" value="LexA/Signal_pep-like_sf"/>
</dbReference>
<evidence type="ECO:0000256" key="5">
    <source>
        <dbReference type="ARBA" id="ARBA00023136"/>
    </source>
</evidence>
<evidence type="ECO:0000256" key="6">
    <source>
        <dbReference type="ARBA" id="ARBA00038445"/>
    </source>
</evidence>
<evidence type="ECO:0000256" key="1">
    <source>
        <dbReference type="ARBA" id="ARBA00004273"/>
    </source>
</evidence>
<dbReference type="PROSITE" id="PS00761">
    <property type="entry name" value="SPASE_I_3"/>
    <property type="match status" value="1"/>
</dbReference>
<dbReference type="AlphaFoldDB" id="A0A0U5FVQ5"/>
<dbReference type="Gene3D" id="2.10.109.10">
    <property type="entry name" value="Umud Fragment, subunit A"/>
    <property type="match status" value="1"/>
</dbReference>
<keyword evidence="3" id="KW-0378">Hydrolase</keyword>
<proteinExistence type="inferred from homology"/>
<dbReference type="Pfam" id="PF10502">
    <property type="entry name" value="Peptidase_S26"/>
    <property type="match status" value="2"/>
</dbReference>
<comment type="similarity">
    <text evidence="6">Belongs to the peptidase S26 family. IMP1 subfamily.</text>
</comment>
<evidence type="ECO:0000256" key="7">
    <source>
        <dbReference type="PIRSR" id="PIRSR600223-1"/>
    </source>
</evidence>
<organism evidence="9 10">
    <name type="scientific">Aspergillus calidoustus</name>
    <dbReference type="NCBI Taxonomy" id="454130"/>
    <lineage>
        <taxon>Eukaryota</taxon>
        <taxon>Fungi</taxon>
        <taxon>Dikarya</taxon>
        <taxon>Ascomycota</taxon>
        <taxon>Pezizomycotina</taxon>
        <taxon>Eurotiomycetes</taxon>
        <taxon>Eurotiomycetidae</taxon>
        <taxon>Eurotiales</taxon>
        <taxon>Aspergillaceae</taxon>
        <taxon>Aspergillus</taxon>
        <taxon>Aspergillus subgen. Nidulantes</taxon>
    </lineage>
</organism>
<dbReference type="InterPro" id="IPR019533">
    <property type="entry name" value="Peptidase_S26"/>
</dbReference>
<reference evidence="10" key="1">
    <citation type="journal article" date="2016" name="Genome Announc.">
        <title>Draft genome sequences of fungus Aspergillus calidoustus.</title>
        <authorList>
            <person name="Horn F."/>
            <person name="Linde J."/>
            <person name="Mattern D.J."/>
            <person name="Walther G."/>
            <person name="Guthke R."/>
            <person name="Scherlach K."/>
            <person name="Martin K."/>
            <person name="Brakhage A.A."/>
            <person name="Petzke L."/>
            <person name="Valiante V."/>
        </authorList>
    </citation>
    <scope>NUCLEOTIDE SEQUENCE [LARGE SCALE GENOMIC DNA]</scope>
    <source>
        <strain evidence="10">SF006504</strain>
    </source>
</reference>
<dbReference type="PANTHER" id="PTHR12383">
    <property type="entry name" value="PROTEASE FAMILY S26 MITOCHONDRIAL INNER MEMBRANE PROTEASE-RELATED"/>
    <property type="match status" value="1"/>
</dbReference>
<gene>
    <name evidence="9" type="ORF">ASPCAL04537</name>
</gene>
<dbReference type="PRINTS" id="PR00727">
    <property type="entry name" value="LEADERPTASE"/>
</dbReference>
<dbReference type="GO" id="GO:0006627">
    <property type="term" value="P:protein processing involved in protein targeting to mitochondrion"/>
    <property type="evidence" value="ECO:0007669"/>
    <property type="project" value="TreeGrafter"/>
</dbReference>
<feature type="active site" evidence="7">
    <location>
        <position position="92"/>
    </location>
</feature>
<evidence type="ECO:0000313" key="10">
    <source>
        <dbReference type="Proteomes" id="UP000054771"/>
    </source>
</evidence>
<keyword evidence="5" id="KW-0472">Membrane</keyword>
<evidence type="ECO:0000256" key="2">
    <source>
        <dbReference type="ARBA" id="ARBA00022792"/>
    </source>
</evidence>
<dbReference type="STRING" id="454130.A0A0U5FVQ5"/>